<comment type="caution">
    <text evidence="2">The sequence shown here is derived from an EMBL/GenBank/DDBJ whole genome shotgun (WGS) entry which is preliminary data.</text>
</comment>
<evidence type="ECO:0000313" key="3">
    <source>
        <dbReference type="Proteomes" id="UP001596058"/>
    </source>
</evidence>
<evidence type="ECO:0000256" key="1">
    <source>
        <dbReference type="SAM" id="MobiDB-lite"/>
    </source>
</evidence>
<dbReference type="EMBL" id="JBHSPA010000095">
    <property type="protein sequence ID" value="MFC5833627.1"/>
    <property type="molecule type" value="Genomic_DNA"/>
</dbReference>
<organism evidence="2 3">
    <name type="scientific">Nonomuraea insulae</name>
    <dbReference type="NCBI Taxonomy" id="1616787"/>
    <lineage>
        <taxon>Bacteria</taxon>
        <taxon>Bacillati</taxon>
        <taxon>Actinomycetota</taxon>
        <taxon>Actinomycetes</taxon>
        <taxon>Streptosporangiales</taxon>
        <taxon>Streptosporangiaceae</taxon>
        <taxon>Nonomuraea</taxon>
    </lineage>
</organism>
<reference evidence="3" key="1">
    <citation type="journal article" date="2019" name="Int. J. Syst. Evol. Microbiol.">
        <title>The Global Catalogue of Microorganisms (GCM) 10K type strain sequencing project: providing services to taxonomists for standard genome sequencing and annotation.</title>
        <authorList>
            <consortium name="The Broad Institute Genomics Platform"/>
            <consortium name="The Broad Institute Genome Sequencing Center for Infectious Disease"/>
            <person name="Wu L."/>
            <person name="Ma J."/>
        </authorList>
    </citation>
    <scope>NUCLEOTIDE SEQUENCE [LARGE SCALE GENOMIC DNA]</scope>
    <source>
        <strain evidence="3">CCUG 53903</strain>
    </source>
</reference>
<gene>
    <name evidence="2" type="ORF">ACFPZ3_58125</name>
</gene>
<proteinExistence type="predicted"/>
<feature type="region of interest" description="Disordered" evidence="1">
    <location>
        <begin position="1"/>
        <end position="24"/>
    </location>
</feature>
<dbReference type="Proteomes" id="UP001596058">
    <property type="component" value="Unassembled WGS sequence"/>
</dbReference>
<keyword evidence="3" id="KW-1185">Reference proteome</keyword>
<protein>
    <recommendedName>
        <fullName evidence="4">Transposase</fullName>
    </recommendedName>
</protein>
<evidence type="ECO:0008006" key="4">
    <source>
        <dbReference type="Google" id="ProtNLM"/>
    </source>
</evidence>
<evidence type="ECO:0000313" key="2">
    <source>
        <dbReference type="EMBL" id="MFC5833627.1"/>
    </source>
</evidence>
<accession>A0ABW1D6G3</accession>
<name>A0ABW1D6G3_9ACTN</name>
<sequence>MSRATISRHLTRRGLVTPEPKKRPRSSYIRFEVALPNETWQADFTHYRLPTAPTPRSCPGWTTTPATPCR</sequence>